<dbReference type="Pfam" id="PF12697">
    <property type="entry name" value="Abhydrolase_6"/>
    <property type="match status" value="1"/>
</dbReference>
<feature type="domain" description="AB hydrolase-1" evidence="2">
    <location>
        <begin position="6"/>
        <end position="227"/>
    </location>
</feature>
<keyword evidence="1" id="KW-0378">Hydrolase</keyword>
<evidence type="ECO:0000256" key="1">
    <source>
        <dbReference type="ARBA" id="ARBA00022801"/>
    </source>
</evidence>
<gene>
    <name evidence="3" type="ORF">EV700_0067</name>
</gene>
<dbReference type="Gene3D" id="3.40.50.1820">
    <property type="entry name" value="alpha/beta hydrolase"/>
    <property type="match status" value="1"/>
</dbReference>
<dbReference type="PANTHER" id="PTHR43798">
    <property type="entry name" value="MONOACYLGLYCEROL LIPASE"/>
    <property type="match status" value="1"/>
</dbReference>
<dbReference type="PANTHER" id="PTHR43798:SF31">
    <property type="entry name" value="AB HYDROLASE SUPERFAMILY PROTEIN YCLE"/>
    <property type="match status" value="1"/>
</dbReference>
<reference evidence="3 4" key="1">
    <citation type="submission" date="2019-02" db="EMBL/GenBank/DDBJ databases">
        <title>Genomic Encyclopedia of Type Strains, Phase IV (KMG-IV): sequencing the most valuable type-strain genomes for metagenomic binning, comparative biology and taxonomic classification.</title>
        <authorList>
            <person name="Goeker M."/>
        </authorList>
    </citation>
    <scope>NUCLEOTIDE SEQUENCE [LARGE SCALE GENOMIC DNA]</scope>
    <source>
        <strain evidence="3 4">DSM 105135</strain>
    </source>
</reference>
<dbReference type="OrthoDB" id="9780744at2"/>
<protein>
    <submittedName>
        <fullName evidence="3">Carboxylesterase BioH (Pimeloyl-CoA synthesis)</fullName>
    </submittedName>
</protein>
<proteinExistence type="predicted"/>
<dbReference type="InterPro" id="IPR050266">
    <property type="entry name" value="AB_hydrolase_sf"/>
</dbReference>
<accession>A0A4V2G6D8</accession>
<dbReference type="AlphaFoldDB" id="A0A4V2G6D8"/>
<keyword evidence="4" id="KW-1185">Reference proteome</keyword>
<dbReference type="RefSeq" id="WP_130410371.1">
    <property type="nucleotide sequence ID" value="NZ_SHKX01000001.1"/>
</dbReference>
<dbReference type="GO" id="GO:0016020">
    <property type="term" value="C:membrane"/>
    <property type="evidence" value="ECO:0007669"/>
    <property type="project" value="TreeGrafter"/>
</dbReference>
<evidence type="ECO:0000259" key="2">
    <source>
        <dbReference type="Pfam" id="PF12697"/>
    </source>
</evidence>
<comment type="caution">
    <text evidence="3">The sequence shown here is derived from an EMBL/GenBank/DDBJ whole genome shotgun (WGS) entry which is preliminary data.</text>
</comment>
<sequence>MSRPPLVLLAGWGTPAAVWTPLLLALQARFEVTALDLLDGGEGEIRDYLARLHARTPANAVWLGWSLGGVVAAHYAAAFPARVRQLLLVAVNPCFVQRDDHAHAMPAAVFADFRRDFARDPQAAWQRFLSLQCLGGADARADRRELQARCGKVLPAPAARLERQLDWLGQEDIRPLLPQLSCPVAWLGGLGDTLVPPAAGVHALHEATCFADSAHVPFLSEPERFCEWVCARTAGVTG</sequence>
<dbReference type="InterPro" id="IPR000073">
    <property type="entry name" value="AB_hydrolase_1"/>
</dbReference>
<evidence type="ECO:0000313" key="3">
    <source>
        <dbReference type="EMBL" id="RZU48276.1"/>
    </source>
</evidence>
<dbReference type="GO" id="GO:0016787">
    <property type="term" value="F:hydrolase activity"/>
    <property type="evidence" value="ECO:0007669"/>
    <property type="project" value="UniProtKB-KW"/>
</dbReference>
<evidence type="ECO:0000313" key="4">
    <source>
        <dbReference type="Proteomes" id="UP000292423"/>
    </source>
</evidence>
<organism evidence="3 4">
    <name type="scientific">Fluviicoccus keumensis</name>
    <dbReference type="NCBI Taxonomy" id="1435465"/>
    <lineage>
        <taxon>Bacteria</taxon>
        <taxon>Pseudomonadati</taxon>
        <taxon>Pseudomonadota</taxon>
        <taxon>Gammaproteobacteria</taxon>
        <taxon>Moraxellales</taxon>
        <taxon>Moraxellaceae</taxon>
        <taxon>Fluviicoccus</taxon>
    </lineage>
</organism>
<dbReference type="Proteomes" id="UP000292423">
    <property type="component" value="Unassembled WGS sequence"/>
</dbReference>
<name>A0A4V2G6D8_9GAMM</name>
<dbReference type="InterPro" id="IPR029058">
    <property type="entry name" value="AB_hydrolase_fold"/>
</dbReference>
<dbReference type="EMBL" id="SHKX01000001">
    <property type="protein sequence ID" value="RZU48276.1"/>
    <property type="molecule type" value="Genomic_DNA"/>
</dbReference>
<dbReference type="SUPFAM" id="SSF53474">
    <property type="entry name" value="alpha/beta-Hydrolases"/>
    <property type="match status" value="1"/>
</dbReference>